<comment type="caution">
    <text evidence="3">The sequence shown here is derived from an EMBL/GenBank/DDBJ whole genome shotgun (WGS) entry which is preliminary data.</text>
</comment>
<dbReference type="Pfam" id="PF00646">
    <property type="entry name" value="F-box"/>
    <property type="match status" value="1"/>
</dbReference>
<evidence type="ECO:0000259" key="1">
    <source>
        <dbReference type="Pfam" id="PF00646"/>
    </source>
</evidence>
<feature type="domain" description="F-box associated beta-propeller type 1" evidence="2">
    <location>
        <begin position="122"/>
        <end position="357"/>
    </location>
</feature>
<name>A0AAE1YTP9_9LAMI</name>
<organism evidence="3 4">
    <name type="scientific">Sesamum alatum</name>
    <dbReference type="NCBI Taxonomy" id="300844"/>
    <lineage>
        <taxon>Eukaryota</taxon>
        <taxon>Viridiplantae</taxon>
        <taxon>Streptophyta</taxon>
        <taxon>Embryophyta</taxon>
        <taxon>Tracheophyta</taxon>
        <taxon>Spermatophyta</taxon>
        <taxon>Magnoliopsida</taxon>
        <taxon>eudicotyledons</taxon>
        <taxon>Gunneridae</taxon>
        <taxon>Pentapetalae</taxon>
        <taxon>asterids</taxon>
        <taxon>lamiids</taxon>
        <taxon>Lamiales</taxon>
        <taxon>Pedaliaceae</taxon>
        <taxon>Sesamum</taxon>
    </lineage>
</organism>
<feature type="domain" description="F-box" evidence="1">
    <location>
        <begin position="10"/>
        <end position="44"/>
    </location>
</feature>
<dbReference type="InterPro" id="IPR006527">
    <property type="entry name" value="F-box-assoc_dom_typ1"/>
</dbReference>
<dbReference type="AlphaFoldDB" id="A0AAE1YTP9"/>
<reference evidence="3" key="1">
    <citation type="submission" date="2020-06" db="EMBL/GenBank/DDBJ databases">
        <authorList>
            <person name="Li T."/>
            <person name="Hu X."/>
            <person name="Zhang T."/>
            <person name="Song X."/>
            <person name="Zhang H."/>
            <person name="Dai N."/>
            <person name="Sheng W."/>
            <person name="Hou X."/>
            <person name="Wei L."/>
        </authorList>
    </citation>
    <scope>NUCLEOTIDE SEQUENCE</scope>
    <source>
        <strain evidence="3">3651</strain>
        <tissue evidence="3">Leaf</tissue>
    </source>
</reference>
<dbReference type="InterPro" id="IPR017451">
    <property type="entry name" value="F-box-assoc_interact_dom"/>
</dbReference>
<evidence type="ECO:0000259" key="2">
    <source>
        <dbReference type="Pfam" id="PF07734"/>
    </source>
</evidence>
<dbReference type="NCBIfam" id="TIGR01640">
    <property type="entry name" value="F_box_assoc_1"/>
    <property type="match status" value="1"/>
</dbReference>
<proteinExistence type="predicted"/>
<evidence type="ECO:0000313" key="4">
    <source>
        <dbReference type="Proteomes" id="UP001293254"/>
    </source>
</evidence>
<sequence length="393" mass="45349">MDDELNRSVEDVVIEVLVHLPVKSLMRFRCVSKSWWALIRSPDFATMHHHRRGSKEIMSETCSLMLKRFLVSGKTGDDELYLGTHALSFHDPYSPELSSDDDHVFVPLGDVYSPEFLEIYGPCNGLVVLVRADSFIWCNPTLREFKVLPRNTIPVPKGYVCRLEEFGFGFDADTNSYKFVSIVKVMEQPTHYHTFSWEEDSYVRTDLYDSSTNSWRIIDTELPDFGCMPECNLFFNGAQHWMVSDHHVDKILCFDVGREVLKWILHPPSLCDYRHDGKLGMALVSLKQSLAILRYSYESDSEDCIDIWLLKEYGVSESWTKQFVIGPYPTGHDILARCSWQDQWILFESDGQLVAYAIHANQIKTFQFHGHATSFQAVIFRESCVSLNQVLLI</sequence>
<dbReference type="Gene3D" id="1.20.1280.50">
    <property type="match status" value="1"/>
</dbReference>
<dbReference type="Pfam" id="PF07734">
    <property type="entry name" value="FBA_1"/>
    <property type="match status" value="1"/>
</dbReference>
<protein>
    <submittedName>
        <fullName evidence="3">F-box/kelch-repeat protein</fullName>
    </submittedName>
</protein>
<dbReference type="EMBL" id="JACGWO010000002">
    <property type="protein sequence ID" value="KAK4435908.1"/>
    <property type="molecule type" value="Genomic_DNA"/>
</dbReference>
<dbReference type="PANTHER" id="PTHR31672:SF13">
    <property type="entry name" value="F-BOX PROTEIN CPR30-LIKE"/>
    <property type="match status" value="1"/>
</dbReference>
<accession>A0AAE1YTP9</accession>
<dbReference type="PANTHER" id="PTHR31672">
    <property type="entry name" value="BNACNNG10540D PROTEIN"/>
    <property type="match status" value="1"/>
</dbReference>
<dbReference type="InterPro" id="IPR036047">
    <property type="entry name" value="F-box-like_dom_sf"/>
</dbReference>
<dbReference type="SUPFAM" id="SSF81383">
    <property type="entry name" value="F-box domain"/>
    <property type="match status" value="1"/>
</dbReference>
<gene>
    <name evidence="3" type="ORF">Salat_0754400</name>
</gene>
<dbReference type="CDD" id="cd22157">
    <property type="entry name" value="F-box_AtFBW1-like"/>
    <property type="match status" value="1"/>
</dbReference>
<dbReference type="InterPro" id="IPR001810">
    <property type="entry name" value="F-box_dom"/>
</dbReference>
<reference evidence="3" key="2">
    <citation type="journal article" date="2024" name="Plant">
        <title>Genomic evolution and insights into agronomic trait innovations of Sesamum species.</title>
        <authorList>
            <person name="Miao H."/>
            <person name="Wang L."/>
            <person name="Qu L."/>
            <person name="Liu H."/>
            <person name="Sun Y."/>
            <person name="Le M."/>
            <person name="Wang Q."/>
            <person name="Wei S."/>
            <person name="Zheng Y."/>
            <person name="Lin W."/>
            <person name="Duan Y."/>
            <person name="Cao H."/>
            <person name="Xiong S."/>
            <person name="Wang X."/>
            <person name="Wei L."/>
            <person name="Li C."/>
            <person name="Ma Q."/>
            <person name="Ju M."/>
            <person name="Zhao R."/>
            <person name="Li G."/>
            <person name="Mu C."/>
            <person name="Tian Q."/>
            <person name="Mei H."/>
            <person name="Zhang T."/>
            <person name="Gao T."/>
            <person name="Zhang H."/>
        </authorList>
    </citation>
    <scope>NUCLEOTIDE SEQUENCE</scope>
    <source>
        <strain evidence="3">3651</strain>
    </source>
</reference>
<dbReference type="InterPro" id="IPR050796">
    <property type="entry name" value="SCF_F-box_component"/>
</dbReference>
<keyword evidence="4" id="KW-1185">Reference proteome</keyword>
<evidence type="ECO:0000313" key="3">
    <source>
        <dbReference type="EMBL" id="KAK4435908.1"/>
    </source>
</evidence>
<dbReference type="Proteomes" id="UP001293254">
    <property type="component" value="Unassembled WGS sequence"/>
</dbReference>